<evidence type="ECO:0000313" key="2">
    <source>
        <dbReference type="EMBL" id="GAA4816354.1"/>
    </source>
</evidence>
<evidence type="ECO:0000313" key="3">
    <source>
        <dbReference type="Proteomes" id="UP001501433"/>
    </source>
</evidence>
<evidence type="ECO:0000256" key="1">
    <source>
        <dbReference type="SAM" id="Phobius"/>
    </source>
</evidence>
<accession>A0ABP9CR52</accession>
<dbReference type="SUPFAM" id="SSF48452">
    <property type="entry name" value="TPR-like"/>
    <property type="match status" value="1"/>
</dbReference>
<name>A0ABP9CR52_9FLAO</name>
<keyword evidence="1" id="KW-0812">Transmembrane</keyword>
<protein>
    <recommendedName>
        <fullName evidence="4">Cardiolipin synthase N-terminal domain-containing protein</fullName>
    </recommendedName>
</protein>
<evidence type="ECO:0008006" key="4">
    <source>
        <dbReference type="Google" id="ProtNLM"/>
    </source>
</evidence>
<gene>
    <name evidence="2" type="ORF">GCM10023330_25890</name>
</gene>
<dbReference type="RefSeq" id="WP_345277485.1">
    <property type="nucleotide sequence ID" value="NZ_BAABJW010000004.1"/>
</dbReference>
<dbReference type="Proteomes" id="UP001501433">
    <property type="component" value="Unassembled WGS sequence"/>
</dbReference>
<dbReference type="InterPro" id="IPR014562">
    <property type="entry name" value="UCP030959_TPR_rpt-cont"/>
</dbReference>
<comment type="caution">
    <text evidence="2">The sequence shown here is derived from an EMBL/GenBank/DDBJ whole genome shotgun (WGS) entry which is preliminary data.</text>
</comment>
<dbReference type="InterPro" id="IPR011990">
    <property type="entry name" value="TPR-like_helical_dom_sf"/>
</dbReference>
<dbReference type="Gene3D" id="1.25.40.10">
    <property type="entry name" value="Tetratricopeptide repeat domain"/>
    <property type="match status" value="1"/>
</dbReference>
<sequence>MYYYLIIGLQVYCLYHLYKNRNAYYWWFLILFIPLIGCLIYLITQVYNKRDAEKITSEITNIINPTKKIKDLEKRLEFSETYQNRLNLADAFLEIKDYNSAIPHYLEALQDKSQNSFYATAQVIEAYFNVEAFDKVIFYSEKIKAESGFNKSRTQFLYGLALENTGNTEEAENNLRQIDIRYSFYEERLALAKFLLSIKKEDDAKGILNEISMESQNMSQPNMRIYRAVILEVEKLLKEFDNPT</sequence>
<keyword evidence="3" id="KW-1185">Reference proteome</keyword>
<proteinExistence type="predicted"/>
<dbReference type="EMBL" id="BAABJW010000004">
    <property type="protein sequence ID" value="GAA4816354.1"/>
    <property type="molecule type" value="Genomic_DNA"/>
</dbReference>
<keyword evidence="1" id="KW-0472">Membrane</keyword>
<organism evidence="2 3">
    <name type="scientific">Litoribaculum gwangyangense</name>
    <dbReference type="NCBI Taxonomy" id="1130722"/>
    <lineage>
        <taxon>Bacteria</taxon>
        <taxon>Pseudomonadati</taxon>
        <taxon>Bacteroidota</taxon>
        <taxon>Flavobacteriia</taxon>
        <taxon>Flavobacteriales</taxon>
        <taxon>Flavobacteriaceae</taxon>
        <taxon>Litoribaculum</taxon>
    </lineage>
</organism>
<reference evidence="3" key="1">
    <citation type="journal article" date="2019" name="Int. J. Syst. Evol. Microbiol.">
        <title>The Global Catalogue of Microorganisms (GCM) 10K type strain sequencing project: providing services to taxonomists for standard genome sequencing and annotation.</title>
        <authorList>
            <consortium name="The Broad Institute Genomics Platform"/>
            <consortium name="The Broad Institute Genome Sequencing Center for Infectious Disease"/>
            <person name="Wu L."/>
            <person name="Ma J."/>
        </authorList>
    </citation>
    <scope>NUCLEOTIDE SEQUENCE [LARGE SCALE GENOMIC DNA]</scope>
    <source>
        <strain evidence="3">JCM 18325</strain>
    </source>
</reference>
<keyword evidence="1" id="KW-1133">Transmembrane helix</keyword>
<feature type="transmembrane region" description="Helical" evidence="1">
    <location>
        <begin position="24"/>
        <end position="44"/>
    </location>
</feature>
<dbReference type="PIRSF" id="PIRSF030959">
    <property type="entry name" value="UCP030959"/>
    <property type="match status" value="1"/>
</dbReference>